<evidence type="ECO:0000256" key="1">
    <source>
        <dbReference type="SAM" id="Phobius"/>
    </source>
</evidence>
<gene>
    <name evidence="2" type="ORF">BCR36DRAFT_275390</name>
</gene>
<keyword evidence="3" id="KW-1185">Reference proteome</keyword>
<dbReference type="EMBL" id="MCFH01000003">
    <property type="protein sequence ID" value="ORX59281.1"/>
    <property type="molecule type" value="Genomic_DNA"/>
</dbReference>
<evidence type="ECO:0000313" key="3">
    <source>
        <dbReference type="Proteomes" id="UP000193719"/>
    </source>
</evidence>
<proteinExistence type="predicted"/>
<dbReference type="Proteomes" id="UP000193719">
    <property type="component" value="Unassembled WGS sequence"/>
</dbReference>
<feature type="transmembrane region" description="Helical" evidence="1">
    <location>
        <begin position="119"/>
        <end position="139"/>
    </location>
</feature>
<keyword evidence="1" id="KW-0472">Membrane</keyword>
<reference evidence="2 3" key="2">
    <citation type="submission" date="2016-08" db="EMBL/GenBank/DDBJ databases">
        <title>Pervasive Adenine N6-methylation of Active Genes in Fungi.</title>
        <authorList>
            <consortium name="DOE Joint Genome Institute"/>
            <person name="Mondo S.J."/>
            <person name="Dannebaum R.O."/>
            <person name="Kuo R.C."/>
            <person name="Labutti K."/>
            <person name="Haridas S."/>
            <person name="Kuo A."/>
            <person name="Salamov A."/>
            <person name="Ahrendt S.R."/>
            <person name="Lipzen A."/>
            <person name="Sullivan W."/>
            <person name="Andreopoulos W.B."/>
            <person name="Clum A."/>
            <person name="Lindquist E."/>
            <person name="Daum C."/>
            <person name="Ramamoorthy G.K."/>
            <person name="Gryganskyi A."/>
            <person name="Culley D."/>
            <person name="Magnuson J.K."/>
            <person name="James T.Y."/>
            <person name="O'Malley M.A."/>
            <person name="Stajich J.E."/>
            <person name="Spatafora J.W."/>
            <person name="Visel A."/>
            <person name="Grigoriev I.V."/>
        </authorList>
    </citation>
    <scope>NUCLEOTIDE SEQUENCE [LARGE SCALE GENOMIC DNA]</scope>
    <source>
        <strain evidence="3">finn</strain>
    </source>
</reference>
<name>A0A1Y1VLD8_9FUNG</name>
<dbReference type="AlphaFoldDB" id="A0A1Y1VLD8"/>
<comment type="caution">
    <text evidence="2">The sequence shown here is derived from an EMBL/GenBank/DDBJ whole genome shotgun (WGS) entry which is preliminary data.</text>
</comment>
<organism evidence="2 3">
    <name type="scientific">Piromyces finnis</name>
    <dbReference type="NCBI Taxonomy" id="1754191"/>
    <lineage>
        <taxon>Eukaryota</taxon>
        <taxon>Fungi</taxon>
        <taxon>Fungi incertae sedis</taxon>
        <taxon>Chytridiomycota</taxon>
        <taxon>Chytridiomycota incertae sedis</taxon>
        <taxon>Neocallimastigomycetes</taxon>
        <taxon>Neocallimastigales</taxon>
        <taxon>Neocallimastigaceae</taxon>
        <taxon>Piromyces</taxon>
    </lineage>
</organism>
<keyword evidence="1" id="KW-1133">Transmembrane helix</keyword>
<evidence type="ECO:0000313" key="2">
    <source>
        <dbReference type="EMBL" id="ORX59281.1"/>
    </source>
</evidence>
<protein>
    <submittedName>
        <fullName evidence="2">Uncharacterized protein</fullName>
    </submittedName>
</protein>
<reference evidence="2 3" key="1">
    <citation type="submission" date="2016-08" db="EMBL/GenBank/DDBJ databases">
        <title>Genomes of anaerobic fungi encode conserved fungal cellulosomes for biomass hydrolysis.</title>
        <authorList>
            <consortium name="DOE Joint Genome Institute"/>
            <person name="Haitjema C.H."/>
            <person name="Gilmore S.P."/>
            <person name="Henske J.K."/>
            <person name="Solomon K.V."/>
            <person name="De Groot R."/>
            <person name="Kuo A."/>
            <person name="Mondo S.J."/>
            <person name="Salamov A.A."/>
            <person name="Labutti K."/>
            <person name="Zhao Z."/>
            <person name="Chiniquy J."/>
            <person name="Barry K."/>
            <person name="Brewer H.M."/>
            <person name="Purvine S.O."/>
            <person name="Wright A.T."/>
            <person name="Boxma B."/>
            <person name="Van Alen T."/>
            <person name="Hackstein J.H."/>
            <person name="Baker S.E."/>
            <person name="Grigoriev I.V."/>
            <person name="O'Malley M.A."/>
        </authorList>
    </citation>
    <scope>NUCLEOTIDE SEQUENCE [LARGE SCALE GENOMIC DNA]</scope>
    <source>
        <strain evidence="3">finn</strain>
    </source>
</reference>
<sequence length="148" mass="17484">MSETEQNKNVTEYILSTLSPIQRYDVLTALQEVTKESEKYNNEEISNYMLNKFQYIYITNKQKCDVILKKILNAKEEYIKSLTTLLELRYKMATNIITIEEKAQQIKEKKLFLKNNENIKILSCPVIMLISLIVLLFALPDIFIKLFY</sequence>
<keyword evidence="1" id="KW-0812">Transmembrane</keyword>
<dbReference type="OrthoDB" id="10491674at2759"/>
<accession>A0A1Y1VLD8</accession>